<gene>
    <name evidence="1" type="ordered locus">LI1033</name>
</gene>
<organism evidence="1 2">
    <name type="scientific">Lawsonia intracellularis (strain PHE/MN1-00)</name>
    <dbReference type="NCBI Taxonomy" id="363253"/>
    <lineage>
        <taxon>Bacteria</taxon>
        <taxon>Pseudomonadati</taxon>
        <taxon>Thermodesulfobacteriota</taxon>
        <taxon>Desulfovibrionia</taxon>
        <taxon>Desulfovibrionales</taxon>
        <taxon>Desulfovibrionaceae</taxon>
        <taxon>Lawsonia</taxon>
    </lineage>
</organism>
<dbReference type="Proteomes" id="UP000002430">
    <property type="component" value="Chromosome"/>
</dbReference>
<evidence type="ECO:0000313" key="1">
    <source>
        <dbReference type="EMBL" id="CAJ55087.1"/>
    </source>
</evidence>
<reference evidence="1 2" key="1">
    <citation type="submission" date="2005-11" db="EMBL/GenBank/DDBJ databases">
        <title>The complete genome sequence of Lawsonia intracellularis: the causative agent of proliferative enteropathy.</title>
        <authorList>
            <person name="Kaur K."/>
            <person name="Zhang Q."/>
            <person name="Beckler D."/>
            <person name="Munir S."/>
            <person name="Li L."/>
            <person name="Kinsley K."/>
            <person name="Herron L."/>
            <person name="Peterson A."/>
            <person name="May B."/>
            <person name="Singh S."/>
            <person name="Gebhart C."/>
            <person name="Kapur V."/>
        </authorList>
    </citation>
    <scope>NUCLEOTIDE SEQUENCE [LARGE SCALE GENOMIC DNA]</scope>
    <source>
        <strain evidence="1 2">PHE/MN1-00</strain>
    </source>
</reference>
<proteinExistence type="predicted"/>
<protein>
    <submittedName>
        <fullName evidence="1">NA</fullName>
    </submittedName>
</protein>
<keyword evidence="2" id="KW-1185">Reference proteome</keyword>
<sequence>MVNSTSHYSSDIYISNPMPIAPHNRPRENTNRNRGRRIFLALISLGMTELARLALRAYRTRHTPNNNTPQVRQAQIAQHNLQIIDSHLDPNKLPMFPRVKENVIMSTSQFFEGIDVPNPKNFIDSALQQLRNDITNYPKLSEKMFKELLSAKLNDTVLKEHIINKVTSQISTTSDVNLGPIVQFLLTKFNSEIEGVLTGPPSMLKESIEELNRHIIISTKNIIIQEKVIDKCIETGLKAVLNALNATPQEVMALPRQTILTKLYTAADNIEKTANQKNGTPTEIPACVYEKILSQLSDSFYSTIIQAGILTNAATKDSHITMILLEKSMHIVSNSNISPLIEKITQSPEDIKEKKRTAIQLSRLLCDQARTVFNNEWDIYPSNKQNLILSVVYLLTKLNHPQLQDTTVREQLSVLAKEIDKDGLNLAKKLSQANSNEAAVTRLMAQSNFLSKTLIMILSFIGGKGYGLE</sequence>
<dbReference type="EMBL" id="AM180252">
    <property type="protein sequence ID" value="CAJ55087.1"/>
    <property type="molecule type" value="Genomic_DNA"/>
</dbReference>
<accession>Q1MPJ0</accession>
<dbReference type="KEGG" id="lip:LI1033"/>
<dbReference type="RefSeq" id="WP_011527116.1">
    <property type="nucleotide sequence ID" value="NC_008011.1"/>
</dbReference>
<name>Q1MPJ0_LAWIP</name>
<dbReference type="HOGENOM" id="CLU_582393_0_0_7"/>
<dbReference type="AlphaFoldDB" id="Q1MPJ0"/>
<evidence type="ECO:0000313" key="2">
    <source>
        <dbReference type="Proteomes" id="UP000002430"/>
    </source>
</evidence>
<dbReference type="eggNOG" id="COG1026">
    <property type="taxonomic scope" value="Bacteria"/>
</dbReference>